<sequence>VGAGSLAVVAMLGVAGCSAINPQATTNVYSASDGVKDDIGDVAFRHIALVGSEEGQPARLIGSVINESAHDDATVEIAAAGETFEVSVPAGDSVSLEHDEEFIVPSLDTLPGSMEELTFTVNGESDTVEASVLNGVLAEYRDLLPEDYDPSTTDHLEHGPDTYGGGAAHHDPEDEGH</sequence>
<reference evidence="2" key="1">
    <citation type="journal article" date="2021" name="PeerJ">
        <title>Extensive microbial diversity within the chicken gut microbiome revealed by metagenomics and culture.</title>
        <authorList>
            <person name="Gilroy R."/>
            <person name="Ravi A."/>
            <person name="Getino M."/>
            <person name="Pursley I."/>
            <person name="Horton D.L."/>
            <person name="Alikhan N.F."/>
            <person name="Baker D."/>
            <person name="Gharbi K."/>
            <person name="Hall N."/>
            <person name="Watson M."/>
            <person name="Adriaenssens E.M."/>
            <person name="Foster-Nyarko E."/>
            <person name="Jarju S."/>
            <person name="Secka A."/>
            <person name="Antonio M."/>
            <person name="Oren A."/>
            <person name="Chaudhuri R.R."/>
            <person name="La Ragione R."/>
            <person name="Hildebrand F."/>
            <person name="Pallen M.J."/>
        </authorList>
    </citation>
    <scope>NUCLEOTIDE SEQUENCE</scope>
    <source>
        <strain evidence="2">ChiHejej3B27-3195</strain>
    </source>
</reference>
<dbReference type="EMBL" id="DXGD01000297">
    <property type="protein sequence ID" value="HIX00079.1"/>
    <property type="molecule type" value="Genomic_DNA"/>
</dbReference>
<feature type="non-terminal residue" evidence="2">
    <location>
        <position position="1"/>
    </location>
</feature>
<reference evidence="2" key="2">
    <citation type="submission" date="2021-04" db="EMBL/GenBank/DDBJ databases">
        <authorList>
            <person name="Gilroy R."/>
        </authorList>
    </citation>
    <scope>NUCLEOTIDE SEQUENCE</scope>
    <source>
        <strain evidence="2">ChiHejej3B27-3195</strain>
    </source>
</reference>
<dbReference type="Proteomes" id="UP000824151">
    <property type="component" value="Unassembled WGS sequence"/>
</dbReference>
<comment type="caution">
    <text evidence="2">The sequence shown here is derived from an EMBL/GenBank/DDBJ whole genome shotgun (WGS) entry which is preliminary data.</text>
</comment>
<proteinExistence type="predicted"/>
<dbReference type="AlphaFoldDB" id="A0A9D1UTE3"/>
<name>A0A9D1UTE3_9MICC</name>
<evidence type="ECO:0000313" key="2">
    <source>
        <dbReference type="EMBL" id="HIX00079.1"/>
    </source>
</evidence>
<feature type="compositionally biased region" description="Basic and acidic residues" evidence="1">
    <location>
        <begin position="168"/>
        <end position="177"/>
    </location>
</feature>
<evidence type="ECO:0000313" key="3">
    <source>
        <dbReference type="Proteomes" id="UP000824151"/>
    </source>
</evidence>
<protein>
    <recommendedName>
        <fullName evidence="4">DNA modification methylase</fullName>
    </recommendedName>
</protein>
<accession>A0A9D1UTE3</accession>
<organism evidence="2 3">
    <name type="scientific">Candidatus Nesterenkonia stercoripullorum</name>
    <dbReference type="NCBI Taxonomy" id="2838701"/>
    <lineage>
        <taxon>Bacteria</taxon>
        <taxon>Bacillati</taxon>
        <taxon>Actinomycetota</taxon>
        <taxon>Actinomycetes</taxon>
        <taxon>Micrococcales</taxon>
        <taxon>Micrococcaceae</taxon>
        <taxon>Nesterenkonia</taxon>
    </lineage>
</organism>
<evidence type="ECO:0000256" key="1">
    <source>
        <dbReference type="SAM" id="MobiDB-lite"/>
    </source>
</evidence>
<gene>
    <name evidence="2" type="ORF">H9871_08025</name>
</gene>
<evidence type="ECO:0008006" key="4">
    <source>
        <dbReference type="Google" id="ProtNLM"/>
    </source>
</evidence>
<feature type="region of interest" description="Disordered" evidence="1">
    <location>
        <begin position="146"/>
        <end position="177"/>
    </location>
</feature>